<feature type="transmembrane region" description="Helical" evidence="15">
    <location>
        <begin position="6"/>
        <end position="25"/>
    </location>
</feature>
<dbReference type="Pfam" id="PF02518">
    <property type="entry name" value="HATPase_c"/>
    <property type="match status" value="1"/>
</dbReference>
<dbReference type="GO" id="GO:0005524">
    <property type="term" value="F:ATP binding"/>
    <property type="evidence" value="ECO:0007669"/>
    <property type="project" value="UniProtKB-KW"/>
</dbReference>
<dbReference type="SMART" id="SM00388">
    <property type="entry name" value="HisKA"/>
    <property type="match status" value="1"/>
</dbReference>
<feature type="domain" description="HAMP" evidence="17">
    <location>
        <begin position="184"/>
        <end position="236"/>
    </location>
</feature>
<evidence type="ECO:0000256" key="8">
    <source>
        <dbReference type="ARBA" id="ARBA00022692"/>
    </source>
</evidence>
<reference evidence="18" key="1">
    <citation type="submission" date="2020-10" db="EMBL/GenBank/DDBJ databases">
        <authorList>
            <person name="Gilroy R."/>
        </authorList>
    </citation>
    <scope>NUCLEOTIDE SEQUENCE</scope>
    <source>
        <strain evidence="18">CHK187-14744</strain>
    </source>
</reference>
<dbReference type="CDD" id="cd00082">
    <property type="entry name" value="HisKA"/>
    <property type="match status" value="1"/>
</dbReference>
<dbReference type="SUPFAM" id="SSF55874">
    <property type="entry name" value="ATPase domain of HSP90 chaperone/DNA topoisomerase II/histidine kinase"/>
    <property type="match status" value="1"/>
</dbReference>
<evidence type="ECO:0000256" key="9">
    <source>
        <dbReference type="ARBA" id="ARBA00022741"/>
    </source>
</evidence>
<dbReference type="Pfam" id="PF00512">
    <property type="entry name" value="HisKA"/>
    <property type="match status" value="1"/>
</dbReference>
<reference evidence="18" key="2">
    <citation type="journal article" date="2021" name="PeerJ">
        <title>Extensive microbial diversity within the chicken gut microbiome revealed by metagenomics and culture.</title>
        <authorList>
            <person name="Gilroy R."/>
            <person name="Ravi A."/>
            <person name="Getino M."/>
            <person name="Pursley I."/>
            <person name="Horton D.L."/>
            <person name="Alikhan N.F."/>
            <person name="Baker D."/>
            <person name="Gharbi K."/>
            <person name="Hall N."/>
            <person name="Watson M."/>
            <person name="Adriaenssens E.M."/>
            <person name="Foster-Nyarko E."/>
            <person name="Jarju S."/>
            <person name="Secka A."/>
            <person name="Antonio M."/>
            <person name="Oren A."/>
            <person name="Chaudhuri R.R."/>
            <person name="La Ragione R."/>
            <person name="Hildebrand F."/>
            <person name="Pallen M.J."/>
        </authorList>
    </citation>
    <scope>NUCLEOTIDE SEQUENCE</scope>
    <source>
        <strain evidence="18">CHK187-14744</strain>
    </source>
</reference>
<evidence type="ECO:0000256" key="2">
    <source>
        <dbReference type="ARBA" id="ARBA00004314"/>
    </source>
</evidence>
<evidence type="ECO:0000256" key="15">
    <source>
        <dbReference type="SAM" id="Phobius"/>
    </source>
</evidence>
<dbReference type="FunFam" id="3.30.565.10:FF:000023">
    <property type="entry name" value="PAS domain-containing sensor histidine kinase"/>
    <property type="match status" value="1"/>
</dbReference>
<dbReference type="InterPro" id="IPR004358">
    <property type="entry name" value="Sig_transdc_His_kin-like_C"/>
</dbReference>
<dbReference type="InterPro" id="IPR036890">
    <property type="entry name" value="HATPase_C_sf"/>
</dbReference>
<organism evidence="18 19">
    <name type="scientific">Candidatus Onthocola gallistercoris</name>
    <dbReference type="NCBI Taxonomy" id="2840876"/>
    <lineage>
        <taxon>Bacteria</taxon>
        <taxon>Bacillati</taxon>
        <taxon>Bacillota</taxon>
        <taxon>Bacilli</taxon>
        <taxon>Candidatus Onthocola</taxon>
    </lineage>
</organism>
<keyword evidence="13" id="KW-0902">Two-component regulatory system</keyword>
<dbReference type="GO" id="GO:0005886">
    <property type="term" value="C:plasma membrane"/>
    <property type="evidence" value="ECO:0007669"/>
    <property type="project" value="UniProtKB-SubCell"/>
</dbReference>
<evidence type="ECO:0000259" key="17">
    <source>
        <dbReference type="PROSITE" id="PS50885"/>
    </source>
</evidence>
<dbReference type="FunFam" id="1.10.287.130:FF:000001">
    <property type="entry name" value="Two-component sensor histidine kinase"/>
    <property type="match status" value="1"/>
</dbReference>
<dbReference type="InterPro" id="IPR050398">
    <property type="entry name" value="HssS/ArlS-like"/>
</dbReference>
<keyword evidence="8 15" id="KW-0812">Transmembrane</keyword>
<dbReference type="SMART" id="SM00387">
    <property type="entry name" value="HATPase_c"/>
    <property type="match status" value="1"/>
</dbReference>
<dbReference type="GO" id="GO:0000155">
    <property type="term" value="F:phosphorelay sensor kinase activity"/>
    <property type="evidence" value="ECO:0007669"/>
    <property type="project" value="InterPro"/>
</dbReference>
<dbReference type="InterPro" id="IPR005467">
    <property type="entry name" value="His_kinase_dom"/>
</dbReference>
<dbReference type="Proteomes" id="UP000824164">
    <property type="component" value="Unassembled WGS sequence"/>
</dbReference>
<dbReference type="Pfam" id="PF00672">
    <property type="entry name" value="HAMP"/>
    <property type="match status" value="1"/>
</dbReference>
<dbReference type="InterPro" id="IPR003660">
    <property type="entry name" value="HAMP_dom"/>
</dbReference>
<dbReference type="Gene3D" id="6.10.340.10">
    <property type="match status" value="1"/>
</dbReference>
<evidence type="ECO:0000313" key="19">
    <source>
        <dbReference type="Proteomes" id="UP000824164"/>
    </source>
</evidence>
<dbReference type="InterPro" id="IPR003661">
    <property type="entry name" value="HisK_dim/P_dom"/>
</dbReference>
<evidence type="ECO:0000256" key="14">
    <source>
        <dbReference type="ARBA" id="ARBA00023136"/>
    </source>
</evidence>
<comment type="catalytic activity">
    <reaction evidence="1">
        <text>ATP + protein L-histidine = ADP + protein N-phospho-L-histidine.</text>
        <dbReference type="EC" id="2.7.13.3"/>
    </reaction>
</comment>
<keyword evidence="10" id="KW-0418">Kinase</keyword>
<dbReference type="EMBL" id="DVLT01000044">
    <property type="protein sequence ID" value="HIU02957.1"/>
    <property type="molecule type" value="Genomic_DNA"/>
</dbReference>
<evidence type="ECO:0000256" key="11">
    <source>
        <dbReference type="ARBA" id="ARBA00022840"/>
    </source>
</evidence>
<evidence type="ECO:0000256" key="10">
    <source>
        <dbReference type="ARBA" id="ARBA00022777"/>
    </source>
</evidence>
<name>A0A9D1KX15_9FIRM</name>
<protein>
    <recommendedName>
        <fullName evidence="4">histidine kinase</fullName>
        <ecNumber evidence="4">2.7.13.3</ecNumber>
    </recommendedName>
</protein>
<keyword evidence="12 15" id="KW-1133">Transmembrane helix</keyword>
<proteinExistence type="predicted"/>
<dbReference type="PROSITE" id="PS50109">
    <property type="entry name" value="HIS_KIN"/>
    <property type="match status" value="1"/>
</dbReference>
<keyword evidence="6" id="KW-0597">Phosphoprotein</keyword>
<dbReference type="Gene3D" id="1.10.287.130">
    <property type="match status" value="1"/>
</dbReference>
<evidence type="ECO:0000256" key="4">
    <source>
        <dbReference type="ARBA" id="ARBA00012438"/>
    </source>
</evidence>
<evidence type="ECO:0000256" key="7">
    <source>
        <dbReference type="ARBA" id="ARBA00022679"/>
    </source>
</evidence>
<evidence type="ECO:0000256" key="5">
    <source>
        <dbReference type="ARBA" id="ARBA00022475"/>
    </source>
</evidence>
<keyword evidence="7" id="KW-0808">Transferase</keyword>
<sequence length="463" mass="52398">MQLWLIVALIVVTISPLFIMRYIALENIEAQLRSKRMDELSSYALILSNQIMRSNFFAGENQETVNNDLTQSASLYNARILIVNSAYKIVKDNYSTLDGTYSVSEETIRAMNGEEVRHYNEEDGMLELAAPITSEDKQTVLGVLLFYSSTSDIVKTCQSISSSYTAITIGLAVLCVVLAVSIAYIFIKPLKRVTNSIDHMAEGHFDEEIHLRGFSELKRISDSFNTMLNKLRKLENSRQEFVSNVSHELKTPITSIKVLADSLNMQENVPNEVYKEFMHDIVEEIDRENSIINDLLSLVKMDKAVAELNISEVDINEMLELILKRLRPIASQRNIELVLESFRPVMAECDEVKMNLAFTNLVENGIKYNVAGGWVQVSLNADHKYFYVKVADSGIGIPEEYQDQIFERFYRVDKARSRETGGTGLGLAITQNIVLMHDGAIKVNSKEDEGSVFVVRIPLKHKK</sequence>
<dbReference type="InterPro" id="IPR003594">
    <property type="entry name" value="HATPase_dom"/>
</dbReference>
<dbReference type="InterPro" id="IPR036097">
    <property type="entry name" value="HisK_dim/P_sf"/>
</dbReference>
<accession>A0A9D1KX15</accession>
<dbReference type="PRINTS" id="PR00344">
    <property type="entry name" value="BCTRLSENSOR"/>
</dbReference>
<dbReference type="PROSITE" id="PS50885">
    <property type="entry name" value="HAMP"/>
    <property type="match status" value="1"/>
</dbReference>
<evidence type="ECO:0000256" key="12">
    <source>
        <dbReference type="ARBA" id="ARBA00022989"/>
    </source>
</evidence>
<feature type="transmembrane region" description="Helical" evidence="15">
    <location>
        <begin position="164"/>
        <end position="187"/>
    </location>
</feature>
<comment type="caution">
    <text evidence="18">The sequence shown here is derived from an EMBL/GenBank/DDBJ whole genome shotgun (WGS) entry which is preliminary data.</text>
</comment>
<feature type="domain" description="Histidine kinase" evidence="16">
    <location>
        <begin position="244"/>
        <end position="461"/>
    </location>
</feature>
<gene>
    <name evidence="18" type="ORF">IAB63_06875</name>
</gene>
<keyword evidence="14 15" id="KW-0472">Membrane</keyword>
<evidence type="ECO:0000256" key="1">
    <source>
        <dbReference type="ARBA" id="ARBA00000085"/>
    </source>
</evidence>
<evidence type="ECO:0000256" key="13">
    <source>
        <dbReference type="ARBA" id="ARBA00023012"/>
    </source>
</evidence>
<evidence type="ECO:0000259" key="16">
    <source>
        <dbReference type="PROSITE" id="PS50109"/>
    </source>
</evidence>
<dbReference type="GO" id="GO:0045121">
    <property type="term" value="C:membrane raft"/>
    <property type="evidence" value="ECO:0007669"/>
    <property type="project" value="UniProtKB-SubCell"/>
</dbReference>
<dbReference type="CDD" id="cd00075">
    <property type="entry name" value="HATPase"/>
    <property type="match status" value="1"/>
</dbReference>
<dbReference type="Gene3D" id="3.30.565.10">
    <property type="entry name" value="Histidine kinase-like ATPase, C-terminal domain"/>
    <property type="match status" value="1"/>
</dbReference>
<dbReference type="SUPFAM" id="SSF47384">
    <property type="entry name" value="Homodimeric domain of signal transducing histidine kinase"/>
    <property type="match status" value="1"/>
</dbReference>
<dbReference type="EC" id="2.7.13.3" evidence="4"/>
<evidence type="ECO:0000256" key="3">
    <source>
        <dbReference type="ARBA" id="ARBA00004651"/>
    </source>
</evidence>
<keyword evidence="5" id="KW-1003">Cell membrane</keyword>
<evidence type="ECO:0000313" key="18">
    <source>
        <dbReference type="EMBL" id="HIU02957.1"/>
    </source>
</evidence>
<evidence type="ECO:0000256" key="6">
    <source>
        <dbReference type="ARBA" id="ARBA00022553"/>
    </source>
</evidence>
<dbReference type="SUPFAM" id="SSF158472">
    <property type="entry name" value="HAMP domain-like"/>
    <property type="match status" value="1"/>
</dbReference>
<dbReference type="PANTHER" id="PTHR45528">
    <property type="entry name" value="SENSOR HISTIDINE KINASE CPXA"/>
    <property type="match status" value="1"/>
</dbReference>
<dbReference type="AlphaFoldDB" id="A0A9D1KX15"/>
<dbReference type="SMART" id="SM00304">
    <property type="entry name" value="HAMP"/>
    <property type="match status" value="1"/>
</dbReference>
<comment type="subcellular location">
    <subcellularLocation>
        <location evidence="3">Cell membrane</location>
        <topology evidence="3">Multi-pass membrane protein</topology>
    </subcellularLocation>
    <subcellularLocation>
        <location evidence="2">Membrane raft</location>
        <topology evidence="2">Multi-pass membrane protein</topology>
    </subcellularLocation>
</comment>
<keyword evidence="9" id="KW-0547">Nucleotide-binding</keyword>
<dbReference type="CDD" id="cd06225">
    <property type="entry name" value="HAMP"/>
    <property type="match status" value="1"/>
</dbReference>
<keyword evidence="11" id="KW-0067">ATP-binding</keyword>
<dbReference type="PANTHER" id="PTHR45528:SF1">
    <property type="entry name" value="SENSOR HISTIDINE KINASE CPXA"/>
    <property type="match status" value="1"/>
</dbReference>